<feature type="domain" description="Methyl-accepting transducer" evidence="11">
    <location>
        <begin position="330"/>
        <end position="566"/>
    </location>
</feature>
<feature type="transmembrane region" description="Helical" evidence="10">
    <location>
        <begin position="20"/>
        <end position="40"/>
    </location>
</feature>
<dbReference type="Gene3D" id="6.10.340.10">
    <property type="match status" value="1"/>
</dbReference>
<dbReference type="InterPro" id="IPR033480">
    <property type="entry name" value="sCache_2"/>
</dbReference>
<dbReference type="GO" id="GO:0007165">
    <property type="term" value="P:signal transduction"/>
    <property type="evidence" value="ECO:0007669"/>
    <property type="project" value="UniProtKB-KW"/>
</dbReference>
<dbReference type="Pfam" id="PF00015">
    <property type="entry name" value="MCPsignal"/>
    <property type="match status" value="1"/>
</dbReference>
<keyword evidence="6 8" id="KW-0807">Transducer</keyword>
<dbReference type="Proteomes" id="UP000294678">
    <property type="component" value="Unassembled WGS sequence"/>
</dbReference>
<comment type="subcellular location">
    <subcellularLocation>
        <location evidence="1">Cell membrane</location>
        <topology evidence="1">Multi-pass membrane protein</topology>
    </subcellularLocation>
</comment>
<feature type="coiled-coil region" evidence="9">
    <location>
        <begin position="76"/>
        <end position="103"/>
    </location>
</feature>
<dbReference type="CDD" id="cd11386">
    <property type="entry name" value="MCP_signal"/>
    <property type="match status" value="1"/>
</dbReference>
<gene>
    <name evidence="13" type="ORF">EV215_0365</name>
</gene>
<evidence type="ECO:0000259" key="12">
    <source>
        <dbReference type="PROSITE" id="PS50885"/>
    </source>
</evidence>
<dbReference type="InterPro" id="IPR003660">
    <property type="entry name" value="HAMP_dom"/>
</dbReference>
<protein>
    <submittedName>
        <fullName evidence="13">Methyl-accepting chemotaxis sensory transducer with Cache sensor</fullName>
    </submittedName>
</protein>
<organism evidence="13 14">
    <name type="scientific">Hypnocyclicus thermotrophus</name>
    <dbReference type="NCBI Taxonomy" id="1627895"/>
    <lineage>
        <taxon>Bacteria</taxon>
        <taxon>Fusobacteriati</taxon>
        <taxon>Fusobacteriota</taxon>
        <taxon>Fusobacteriia</taxon>
        <taxon>Fusobacteriales</taxon>
        <taxon>Fusobacteriaceae</taxon>
        <taxon>Hypnocyclicus</taxon>
    </lineage>
</organism>
<evidence type="ECO:0000256" key="2">
    <source>
        <dbReference type="ARBA" id="ARBA00022475"/>
    </source>
</evidence>
<feature type="coiled-coil region" evidence="9">
    <location>
        <begin position="327"/>
        <end position="369"/>
    </location>
</feature>
<evidence type="ECO:0000256" key="4">
    <source>
        <dbReference type="ARBA" id="ARBA00022989"/>
    </source>
</evidence>
<dbReference type="PROSITE" id="PS50885">
    <property type="entry name" value="HAMP"/>
    <property type="match status" value="1"/>
</dbReference>
<dbReference type="InterPro" id="IPR004089">
    <property type="entry name" value="MCPsignal_dom"/>
</dbReference>
<dbReference type="GO" id="GO:0005886">
    <property type="term" value="C:plasma membrane"/>
    <property type="evidence" value="ECO:0007669"/>
    <property type="project" value="UniProtKB-SubCell"/>
</dbReference>
<feature type="domain" description="HAMP" evidence="12">
    <location>
        <begin position="242"/>
        <end position="295"/>
    </location>
</feature>
<evidence type="ECO:0000313" key="13">
    <source>
        <dbReference type="EMBL" id="TDT72555.1"/>
    </source>
</evidence>
<dbReference type="Gene3D" id="1.10.287.950">
    <property type="entry name" value="Methyl-accepting chemotaxis protein"/>
    <property type="match status" value="1"/>
</dbReference>
<evidence type="ECO:0000256" key="10">
    <source>
        <dbReference type="SAM" id="Phobius"/>
    </source>
</evidence>
<name>A0AA46E0X0_9FUSO</name>
<dbReference type="Pfam" id="PF17200">
    <property type="entry name" value="sCache_2"/>
    <property type="match status" value="1"/>
</dbReference>
<comment type="similarity">
    <text evidence="7">Belongs to the methyl-accepting chemotaxis (MCP) protein family.</text>
</comment>
<evidence type="ECO:0000256" key="6">
    <source>
        <dbReference type="ARBA" id="ARBA00023224"/>
    </source>
</evidence>
<proteinExistence type="inferred from homology"/>
<evidence type="ECO:0000256" key="5">
    <source>
        <dbReference type="ARBA" id="ARBA00023136"/>
    </source>
</evidence>
<keyword evidence="4 10" id="KW-1133">Transmembrane helix</keyword>
<dbReference type="AlphaFoldDB" id="A0AA46E0X0"/>
<dbReference type="PROSITE" id="PS50111">
    <property type="entry name" value="CHEMOTAXIS_TRANSDUC_2"/>
    <property type="match status" value="1"/>
</dbReference>
<dbReference type="SMART" id="SM00304">
    <property type="entry name" value="HAMP"/>
    <property type="match status" value="2"/>
</dbReference>
<keyword evidence="9" id="KW-0175">Coiled coil</keyword>
<sequence length="617" mass="69802">MIKSMTMKKGKRKKVKYQIIIPVFIAFIIISILDILYTSYTFNKELVERVTRLRDEQIEFNKVKLNDLVSLGIGVLDKYNKLYESGEMTLEEAKNKAKETIRNMRYTGNNYFWIDNGNYINILYSVKPKAEGTNRENLIDKQGKKLVKELVDIAKQNGESYVTYYYPKPGGTTELPKLGHVKQFKPWDWYIGTGFYIDDIEVKVKNMEQNELKVLGKNIKQRIFSNILMFIVLVLILSFATDIMAKTIKDVNKVLEAAAKDGELDAKIVTKQNNEFAVMAEDINAFMERIKTIIKETKNLGDEVKNTFTLVVNIMDNLINGKDSEVYNELKDKLNNGIIQLNEAIENVVDNVRNQTAASEESLAALEEITATTETINENIKVTNVSFAETLKITERSFKDITELTESMENISESTEETNTEIEKLKELSNSIGDITVAINAIAEQTNLLALNAAIEAARAGEAGRGFSVVAEEIRKLAEQTNKETDKIENLVKTIQNEVEIVKTGADEVKEKVTRGIKLTNRSLENMTRIKENNDKNAKQINEISVAVDEQSHASKEVTTAISSIADSSTEIESLTIEVTDTSNEIKEKILMNQEILSSLESIINKLQEDLNFFKVK</sequence>
<accession>A0AA46E0X0</accession>
<evidence type="ECO:0000256" key="7">
    <source>
        <dbReference type="ARBA" id="ARBA00029447"/>
    </source>
</evidence>
<keyword evidence="5 10" id="KW-0472">Membrane</keyword>
<feature type="coiled-coil region" evidence="9">
    <location>
        <begin position="471"/>
        <end position="498"/>
    </location>
</feature>
<dbReference type="EMBL" id="SOBG01000001">
    <property type="protein sequence ID" value="TDT72555.1"/>
    <property type="molecule type" value="Genomic_DNA"/>
</dbReference>
<dbReference type="SUPFAM" id="SSF58104">
    <property type="entry name" value="Methyl-accepting chemotaxis protein (MCP) signaling domain"/>
    <property type="match status" value="1"/>
</dbReference>
<dbReference type="SMART" id="SM01049">
    <property type="entry name" value="Cache_2"/>
    <property type="match status" value="1"/>
</dbReference>
<evidence type="ECO:0000256" key="9">
    <source>
        <dbReference type="SAM" id="Coils"/>
    </source>
</evidence>
<keyword evidence="2" id="KW-1003">Cell membrane</keyword>
<dbReference type="PANTHER" id="PTHR32089:SF118">
    <property type="entry name" value="HEME-BASED AEROTACTIC TRANSDUCER HEMAT"/>
    <property type="match status" value="1"/>
</dbReference>
<reference evidence="13 14" key="1">
    <citation type="submission" date="2019-03" db="EMBL/GenBank/DDBJ databases">
        <title>Genomic Encyclopedia of Type Strains, Phase IV (KMG-IV): sequencing the most valuable type-strain genomes for metagenomic binning, comparative biology and taxonomic classification.</title>
        <authorList>
            <person name="Goeker M."/>
        </authorList>
    </citation>
    <scope>NUCLEOTIDE SEQUENCE [LARGE SCALE GENOMIC DNA]</scope>
    <source>
        <strain evidence="13 14">DSM 100055</strain>
    </source>
</reference>
<feature type="transmembrane region" description="Helical" evidence="10">
    <location>
        <begin position="223"/>
        <end position="245"/>
    </location>
</feature>
<evidence type="ECO:0000313" key="14">
    <source>
        <dbReference type="Proteomes" id="UP000294678"/>
    </source>
</evidence>
<evidence type="ECO:0000256" key="1">
    <source>
        <dbReference type="ARBA" id="ARBA00004651"/>
    </source>
</evidence>
<dbReference type="SMART" id="SM00283">
    <property type="entry name" value="MA"/>
    <property type="match status" value="1"/>
</dbReference>
<evidence type="ECO:0000256" key="8">
    <source>
        <dbReference type="PROSITE-ProRule" id="PRU00284"/>
    </source>
</evidence>
<comment type="caution">
    <text evidence="13">The sequence shown here is derived from an EMBL/GenBank/DDBJ whole genome shotgun (WGS) entry which is preliminary data.</text>
</comment>
<dbReference type="Gene3D" id="3.30.450.20">
    <property type="entry name" value="PAS domain"/>
    <property type="match status" value="1"/>
</dbReference>
<evidence type="ECO:0000259" key="11">
    <source>
        <dbReference type="PROSITE" id="PS50111"/>
    </source>
</evidence>
<keyword evidence="3 10" id="KW-0812">Transmembrane</keyword>
<dbReference type="PANTHER" id="PTHR32089">
    <property type="entry name" value="METHYL-ACCEPTING CHEMOTAXIS PROTEIN MCPB"/>
    <property type="match status" value="1"/>
</dbReference>
<keyword evidence="14" id="KW-1185">Reference proteome</keyword>
<evidence type="ECO:0000256" key="3">
    <source>
        <dbReference type="ARBA" id="ARBA00022692"/>
    </source>
</evidence>